<reference evidence="11 12" key="1">
    <citation type="submission" date="2017-08" db="EMBL/GenBank/DDBJ databases">
        <title>Harnessing the power of phylogenomics to disentangle the directionality and signatures of interkingdom host jumping in the parasitic fungal genus Tolypocladium.</title>
        <authorList>
            <person name="Quandt C.A."/>
            <person name="Patterson W."/>
            <person name="Spatafora J.W."/>
        </authorList>
    </citation>
    <scope>NUCLEOTIDE SEQUENCE [LARGE SCALE GENOMIC DNA]</scope>
    <source>
        <strain evidence="11 12">CBS 113982</strain>
    </source>
</reference>
<dbReference type="InterPro" id="IPR001245">
    <property type="entry name" value="Ser-Thr/Tyr_kinase_cat_dom"/>
</dbReference>
<name>A0A2K3QQ39_9HYPO</name>
<evidence type="ECO:0000259" key="10">
    <source>
        <dbReference type="PROSITE" id="PS50011"/>
    </source>
</evidence>
<dbReference type="AlphaFoldDB" id="A0A2K3QQ39"/>
<dbReference type="SUPFAM" id="SSF56112">
    <property type="entry name" value="Protein kinase-like (PK-like)"/>
    <property type="match status" value="1"/>
</dbReference>
<proteinExistence type="predicted"/>
<comment type="catalytic activity">
    <reaction evidence="9">
        <text>L-seryl-[protein] + ATP = O-phospho-L-seryl-[protein] + ADP + H(+)</text>
        <dbReference type="Rhea" id="RHEA:17989"/>
        <dbReference type="Rhea" id="RHEA-COMP:9863"/>
        <dbReference type="Rhea" id="RHEA-COMP:11604"/>
        <dbReference type="ChEBI" id="CHEBI:15378"/>
        <dbReference type="ChEBI" id="CHEBI:29999"/>
        <dbReference type="ChEBI" id="CHEBI:30616"/>
        <dbReference type="ChEBI" id="CHEBI:83421"/>
        <dbReference type="ChEBI" id="CHEBI:456216"/>
        <dbReference type="EC" id="2.7.11.1"/>
    </reaction>
</comment>
<evidence type="ECO:0000256" key="6">
    <source>
        <dbReference type="ARBA" id="ARBA00030980"/>
    </source>
</evidence>
<dbReference type="EMBL" id="NRSZ01000077">
    <property type="protein sequence ID" value="PNY29663.1"/>
    <property type="molecule type" value="Genomic_DNA"/>
</dbReference>
<evidence type="ECO:0000256" key="7">
    <source>
        <dbReference type="ARBA" id="ARBA00033194"/>
    </source>
</evidence>
<evidence type="ECO:0000256" key="4">
    <source>
        <dbReference type="ARBA" id="ARBA00013948"/>
    </source>
</evidence>
<gene>
    <name evidence="11" type="ORF">TCAP_00423</name>
</gene>
<dbReference type="GO" id="GO:0005524">
    <property type="term" value="F:ATP binding"/>
    <property type="evidence" value="ECO:0007669"/>
    <property type="project" value="InterPro"/>
</dbReference>
<evidence type="ECO:0000313" key="11">
    <source>
        <dbReference type="EMBL" id="PNY29663.1"/>
    </source>
</evidence>
<dbReference type="OrthoDB" id="4062651at2759"/>
<sequence>MQAAIEKPPGFLAKFRFISRGATSWVYQIDGDLLLKIPRRQAIQAFQDESIIYDELEKREPSPYLLQSIVRRPGLNFLPFMNGGSLEQRIKGNQRRGSGGDIEVLCTASQEQSDQWTMELAGAMAWLESLGFVHGDLRPANILLDGADHIKLADFDSVSKIGSTCFGSAPPWARLQGNEAGAAKGTFGTHGPRTEQFAFGSILYTITRGFEPYEDEHDSSQVLDWLQNMEFPKLCETGTDGIIDKCWKGLYSSIQDLFQETTWLEGAAALPLSTALDVEYLTGQRERCHRLLNGEMKDVLEELGHKWSQQE</sequence>
<dbReference type="Proteomes" id="UP000236621">
    <property type="component" value="Unassembled WGS sequence"/>
</dbReference>
<evidence type="ECO:0000256" key="3">
    <source>
        <dbReference type="ARBA" id="ARBA00012513"/>
    </source>
</evidence>
<dbReference type="PANTHER" id="PTHR44329">
    <property type="entry name" value="SERINE/THREONINE-PROTEIN KINASE TNNI3K-RELATED"/>
    <property type="match status" value="1"/>
</dbReference>
<comment type="subunit">
    <text evidence="2">Component of the EKC/KEOPS complex composed of at least BUD32, CGI121, GON7, KAE1 and PCC1; the whole complex dimerizes.</text>
</comment>
<evidence type="ECO:0000256" key="1">
    <source>
        <dbReference type="ARBA" id="ARBA00003747"/>
    </source>
</evidence>
<comment type="caution">
    <text evidence="11">The sequence shown here is derived from an EMBL/GenBank/DDBJ whole genome shotgun (WGS) entry which is preliminary data.</text>
</comment>
<evidence type="ECO:0000313" key="12">
    <source>
        <dbReference type="Proteomes" id="UP000236621"/>
    </source>
</evidence>
<dbReference type="InterPro" id="IPR008266">
    <property type="entry name" value="Tyr_kinase_AS"/>
</dbReference>
<dbReference type="STRING" id="45235.A0A2K3QQ39"/>
<comment type="function">
    <text evidence="1">Component of the EKC/KEOPS complex that is required for the formation of a threonylcarbamoyl group on adenosine at position 37 (t(6)A37) in tRNAs that read codons beginning with adenine. The complex is probably involved in the transfer of the threonylcarbamoyl moiety of threonylcarbamoyl-AMP (TC-AMP) to the N6 group of A37. BUD32 has ATPase activity in the context of the EKC/KEOPS complex and likely plays a supporting role to the catalytic subunit KAE1. The EKC/KEOPS complex also promotes both telomere uncapping and telomere elongation. The complex is required for efficient recruitment of transcriptional coactivators.</text>
</comment>
<dbReference type="InterPro" id="IPR051681">
    <property type="entry name" value="Ser/Thr_Kinases-Pseudokinases"/>
</dbReference>
<evidence type="ECO:0000256" key="2">
    <source>
        <dbReference type="ARBA" id="ARBA00011534"/>
    </source>
</evidence>
<evidence type="ECO:0000256" key="9">
    <source>
        <dbReference type="ARBA" id="ARBA00048679"/>
    </source>
</evidence>
<keyword evidence="12" id="KW-1185">Reference proteome</keyword>
<evidence type="ECO:0000256" key="5">
    <source>
        <dbReference type="ARBA" id="ARBA00019973"/>
    </source>
</evidence>
<dbReference type="PROSITE" id="PS50011">
    <property type="entry name" value="PROTEIN_KINASE_DOM"/>
    <property type="match status" value="1"/>
</dbReference>
<organism evidence="11 12">
    <name type="scientific">Tolypocladium capitatum</name>
    <dbReference type="NCBI Taxonomy" id="45235"/>
    <lineage>
        <taxon>Eukaryota</taxon>
        <taxon>Fungi</taxon>
        <taxon>Dikarya</taxon>
        <taxon>Ascomycota</taxon>
        <taxon>Pezizomycotina</taxon>
        <taxon>Sordariomycetes</taxon>
        <taxon>Hypocreomycetidae</taxon>
        <taxon>Hypocreales</taxon>
        <taxon>Ophiocordycipitaceae</taxon>
        <taxon>Tolypocladium</taxon>
    </lineage>
</organism>
<dbReference type="EC" id="2.7.11.1" evidence="3"/>
<dbReference type="Pfam" id="PF07714">
    <property type="entry name" value="PK_Tyr_Ser-Thr"/>
    <property type="match status" value="1"/>
</dbReference>
<accession>A0A2K3QQ39</accession>
<dbReference type="PROSITE" id="PS00109">
    <property type="entry name" value="PROTEIN_KINASE_TYR"/>
    <property type="match status" value="1"/>
</dbReference>
<dbReference type="Gene3D" id="1.10.510.10">
    <property type="entry name" value="Transferase(Phosphotransferase) domain 1"/>
    <property type="match status" value="1"/>
</dbReference>
<comment type="catalytic activity">
    <reaction evidence="8">
        <text>L-threonyl-[protein] + ATP = O-phospho-L-threonyl-[protein] + ADP + H(+)</text>
        <dbReference type="Rhea" id="RHEA:46608"/>
        <dbReference type="Rhea" id="RHEA-COMP:11060"/>
        <dbReference type="Rhea" id="RHEA-COMP:11605"/>
        <dbReference type="ChEBI" id="CHEBI:15378"/>
        <dbReference type="ChEBI" id="CHEBI:30013"/>
        <dbReference type="ChEBI" id="CHEBI:30616"/>
        <dbReference type="ChEBI" id="CHEBI:61977"/>
        <dbReference type="ChEBI" id="CHEBI:456216"/>
        <dbReference type="EC" id="2.7.11.1"/>
    </reaction>
</comment>
<evidence type="ECO:0000256" key="8">
    <source>
        <dbReference type="ARBA" id="ARBA00047899"/>
    </source>
</evidence>
<dbReference type="GO" id="GO:0004674">
    <property type="term" value="F:protein serine/threonine kinase activity"/>
    <property type="evidence" value="ECO:0007669"/>
    <property type="project" value="UniProtKB-EC"/>
</dbReference>
<protein>
    <recommendedName>
        <fullName evidence="5">EKC/KEOPS complex subunit BUD32</fullName>
        <ecNumber evidence="3">2.7.11.1</ecNumber>
    </recommendedName>
    <alternativeName>
        <fullName evidence="6 7">Atypical Serine/threonine protein kinase BUD32</fullName>
    </alternativeName>
    <alternativeName>
        <fullName evidence="4">EKC/KEOPS complex subunit bud32</fullName>
    </alternativeName>
</protein>
<dbReference type="InterPro" id="IPR011009">
    <property type="entry name" value="Kinase-like_dom_sf"/>
</dbReference>
<feature type="domain" description="Protein kinase" evidence="10">
    <location>
        <begin position="12"/>
        <end position="311"/>
    </location>
</feature>
<dbReference type="InterPro" id="IPR000719">
    <property type="entry name" value="Prot_kinase_dom"/>
</dbReference>